<gene>
    <name evidence="4" type="ORF">KPL78_10355</name>
</gene>
<feature type="domain" description="Solute-binding protein family 5" evidence="3">
    <location>
        <begin position="74"/>
        <end position="416"/>
    </location>
</feature>
<dbReference type="Gene3D" id="3.90.76.10">
    <property type="entry name" value="Dipeptide-binding Protein, Domain 1"/>
    <property type="match status" value="1"/>
</dbReference>
<organism evidence="4 5">
    <name type="scientific">Roseomonas alba</name>
    <dbReference type="NCBI Taxonomy" id="2846776"/>
    <lineage>
        <taxon>Bacteria</taxon>
        <taxon>Pseudomonadati</taxon>
        <taxon>Pseudomonadota</taxon>
        <taxon>Alphaproteobacteria</taxon>
        <taxon>Acetobacterales</taxon>
        <taxon>Roseomonadaceae</taxon>
        <taxon>Roseomonas</taxon>
    </lineage>
</organism>
<evidence type="ECO:0000256" key="2">
    <source>
        <dbReference type="ARBA" id="ARBA00005695"/>
    </source>
</evidence>
<reference evidence="4 5" key="1">
    <citation type="submission" date="2021-07" db="EMBL/GenBank/DDBJ databases">
        <authorList>
            <person name="So Y."/>
        </authorList>
    </citation>
    <scope>NUCLEOTIDE SEQUENCE [LARGE SCALE GENOMIC DNA]</scope>
    <source>
        <strain evidence="4 5">HJA6</strain>
    </source>
</reference>
<keyword evidence="5" id="KW-1185">Reference proteome</keyword>
<dbReference type="PANTHER" id="PTHR30290">
    <property type="entry name" value="PERIPLASMIC BINDING COMPONENT OF ABC TRANSPORTER"/>
    <property type="match status" value="1"/>
</dbReference>
<dbReference type="Gene3D" id="3.10.105.10">
    <property type="entry name" value="Dipeptide-binding Protein, Domain 3"/>
    <property type="match status" value="1"/>
</dbReference>
<accession>A0ABS7A827</accession>
<dbReference type="InterPro" id="IPR039424">
    <property type="entry name" value="SBP_5"/>
</dbReference>
<dbReference type="Proteomes" id="UP001196565">
    <property type="component" value="Unassembled WGS sequence"/>
</dbReference>
<sequence>MTLTRRSFMAGAAGAPLITAIGPRAAQAQTSVLRYGLQLYPPTFNPWQHAGTAAATVNICHRRGLLSYSADGQLRGELAEAWESDDTGWRFRLRDAWFHNGEKLTSADVRYTIEQIAGERSTAYLRANLQQIAAIETPDDKTVRLVTRQPIATLPNWLALPQAPIVCRGTGAGADAVGCGPFRIEENERGVAVRLVPAARYYRPGLPKVQRLNMTVYADENARVAALQTGDVDLIEYVPWQSIDSLAANPAVKLDSTFGPFMHIIFNGRAGSPFADPRVRRAVAFAIQRDDVRKAAFFGHASVVGGLPLPESSPFYNAEMANGWTYDPARAKQLLAEAGHANGFSCNLLSNVTNGMHKSTAEVVQQNLAAIGIDAQLALPDWAGFVTRATRGQYDIAVNGTTSDSQDVDGFASVMDGSLSPASGRSANMNIPELTRLFAEGRAEFDTAKRKAIYDQVQRILIEQVPVCFLVKRTQAYAMRQNVQGFHNLPEQLTFYSGVTLEEVQVA</sequence>
<dbReference type="RefSeq" id="WP_219762860.1">
    <property type="nucleotide sequence ID" value="NZ_JAHYBZ010000003.1"/>
</dbReference>
<comment type="caution">
    <text evidence="4">The sequence shown here is derived from an EMBL/GenBank/DDBJ whole genome shotgun (WGS) entry which is preliminary data.</text>
</comment>
<dbReference type="Pfam" id="PF00496">
    <property type="entry name" value="SBP_bac_5"/>
    <property type="match status" value="1"/>
</dbReference>
<dbReference type="EMBL" id="JAHYBZ010000003">
    <property type="protein sequence ID" value="MBW6398250.1"/>
    <property type="molecule type" value="Genomic_DNA"/>
</dbReference>
<comment type="similarity">
    <text evidence="2">Belongs to the bacterial solute-binding protein 5 family.</text>
</comment>
<protein>
    <submittedName>
        <fullName evidence="4">Peptide ABC transporter substrate-binding protein</fullName>
    </submittedName>
</protein>
<dbReference type="PROSITE" id="PS51318">
    <property type="entry name" value="TAT"/>
    <property type="match status" value="1"/>
</dbReference>
<dbReference type="InterPro" id="IPR006311">
    <property type="entry name" value="TAT_signal"/>
</dbReference>
<dbReference type="PIRSF" id="PIRSF002741">
    <property type="entry name" value="MppA"/>
    <property type="match status" value="1"/>
</dbReference>
<dbReference type="Gene3D" id="3.40.190.10">
    <property type="entry name" value="Periplasmic binding protein-like II"/>
    <property type="match status" value="1"/>
</dbReference>
<comment type="subcellular location">
    <subcellularLocation>
        <location evidence="1">Periplasm</location>
    </subcellularLocation>
</comment>
<dbReference type="InterPro" id="IPR000914">
    <property type="entry name" value="SBP_5_dom"/>
</dbReference>
<evidence type="ECO:0000313" key="4">
    <source>
        <dbReference type="EMBL" id="MBW6398250.1"/>
    </source>
</evidence>
<dbReference type="SUPFAM" id="SSF53850">
    <property type="entry name" value="Periplasmic binding protein-like II"/>
    <property type="match status" value="1"/>
</dbReference>
<dbReference type="InterPro" id="IPR030678">
    <property type="entry name" value="Peptide/Ni-bd"/>
</dbReference>
<name>A0ABS7A827_9PROT</name>
<evidence type="ECO:0000313" key="5">
    <source>
        <dbReference type="Proteomes" id="UP001196565"/>
    </source>
</evidence>
<evidence type="ECO:0000259" key="3">
    <source>
        <dbReference type="Pfam" id="PF00496"/>
    </source>
</evidence>
<proteinExistence type="inferred from homology"/>
<evidence type="ECO:0000256" key="1">
    <source>
        <dbReference type="ARBA" id="ARBA00004418"/>
    </source>
</evidence>